<evidence type="ECO:0000313" key="1">
    <source>
        <dbReference type="EMBL" id="WED64571.1"/>
    </source>
</evidence>
<dbReference type="RefSeq" id="WP_330930797.1">
    <property type="nucleotide sequence ID" value="NZ_CP119075.1"/>
</dbReference>
<organism evidence="1 2">
    <name type="scientific">Synoicihabitans lomoniglobus</name>
    <dbReference type="NCBI Taxonomy" id="2909285"/>
    <lineage>
        <taxon>Bacteria</taxon>
        <taxon>Pseudomonadati</taxon>
        <taxon>Verrucomicrobiota</taxon>
        <taxon>Opitutia</taxon>
        <taxon>Opitutales</taxon>
        <taxon>Opitutaceae</taxon>
        <taxon>Synoicihabitans</taxon>
    </lineage>
</organism>
<proteinExistence type="predicted"/>
<dbReference type="Proteomes" id="UP001218638">
    <property type="component" value="Chromosome"/>
</dbReference>
<reference evidence="1" key="1">
    <citation type="submission" date="2023-03" db="EMBL/GenBank/DDBJ databases">
        <title>Lomoglobus Profundus gen. nov., sp. nov., a novel member of the phylum Verrucomicrobia, isolated from deep-marine sediment of South China Sea.</title>
        <authorList>
            <person name="Ahmad T."/>
            <person name="Ishaq S.E."/>
            <person name="Wang F."/>
        </authorList>
    </citation>
    <scope>NUCLEOTIDE SEQUENCE</scope>
    <source>
        <strain evidence="1">LMO-M01</strain>
    </source>
</reference>
<dbReference type="AlphaFoldDB" id="A0AAE9ZW98"/>
<name>A0AAE9ZW98_9BACT</name>
<dbReference type="EMBL" id="CP119075">
    <property type="protein sequence ID" value="WED64571.1"/>
    <property type="molecule type" value="Genomic_DNA"/>
</dbReference>
<accession>A0AAE9ZW98</accession>
<evidence type="ECO:0000313" key="2">
    <source>
        <dbReference type="Proteomes" id="UP001218638"/>
    </source>
</evidence>
<gene>
    <name evidence="1" type="ORF">PXH66_19695</name>
</gene>
<keyword evidence="2" id="KW-1185">Reference proteome</keyword>
<sequence>MLEHETLNVIAATATFSYNDNITVHWTLLEDSSDQYSFHIEFHDYQPKPLSLLTLGIQGVKHSVKLSEVKGEDVQICEHSEGPTSKWVQADDAIVPKTGQGFFIRDLKEDNVWFIKSKGDFSLTVTALKRKRAGTLLWPKGGGLEAFTGHDNIPPPFPAGSSDR</sequence>
<dbReference type="KEGG" id="slom:PXH66_19695"/>
<protein>
    <submittedName>
        <fullName evidence="1">Uncharacterized protein</fullName>
    </submittedName>
</protein>